<dbReference type="PANTHER" id="PTHR10424">
    <property type="entry name" value="VIRAL ENVELOPE PROTEIN"/>
    <property type="match status" value="1"/>
</dbReference>
<gene>
    <name evidence="3" type="ORF">NDU88_004608</name>
</gene>
<keyword evidence="2" id="KW-0812">Transmembrane</keyword>
<proteinExistence type="predicted"/>
<evidence type="ECO:0000256" key="2">
    <source>
        <dbReference type="SAM" id="Phobius"/>
    </source>
</evidence>
<evidence type="ECO:0008006" key="5">
    <source>
        <dbReference type="Google" id="ProtNLM"/>
    </source>
</evidence>
<dbReference type="Gene3D" id="1.10.287.210">
    <property type="match status" value="1"/>
</dbReference>
<evidence type="ECO:0000313" key="4">
    <source>
        <dbReference type="Proteomes" id="UP001066276"/>
    </source>
</evidence>
<dbReference type="PANTHER" id="PTHR10424:SF73">
    <property type="entry name" value="ENDOGENOUS RETROVIRUS GROUP FC1 ENV POLYPROTEIN-RELATED"/>
    <property type="match status" value="1"/>
</dbReference>
<keyword evidence="4" id="KW-1185">Reference proteome</keyword>
<organism evidence="3 4">
    <name type="scientific">Pleurodeles waltl</name>
    <name type="common">Iberian ribbed newt</name>
    <dbReference type="NCBI Taxonomy" id="8319"/>
    <lineage>
        <taxon>Eukaryota</taxon>
        <taxon>Metazoa</taxon>
        <taxon>Chordata</taxon>
        <taxon>Craniata</taxon>
        <taxon>Vertebrata</taxon>
        <taxon>Euteleostomi</taxon>
        <taxon>Amphibia</taxon>
        <taxon>Batrachia</taxon>
        <taxon>Caudata</taxon>
        <taxon>Salamandroidea</taxon>
        <taxon>Salamandridae</taxon>
        <taxon>Pleurodelinae</taxon>
        <taxon>Pleurodeles</taxon>
    </lineage>
</organism>
<dbReference type="SUPFAM" id="SSF58069">
    <property type="entry name" value="Virus ectodomain"/>
    <property type="match status" value="1"/>
</dbReference>
<dbReference type="Proteomes" id="UP001066276">
    <property type="component" value="Chromosome 8"/>
</dbReference>
<dbReference type="AlphaFoldDB" id="A0AAV7NMR2"/>
<dbReference type="EMBL" id="JANPWB010000012">
    <property type="protein sequence ID" value="KAJ1116394.1"/>
    <property type="molecule type" value="Genomic_DNA"/>
</dbReference>
<feature type="transmembrane region" description="Helical" evidence="2">
    <location>
        <begin position="118"/>
        <end position="143"/>
    </location>
</feature>
<dbReference type="InterPro" id="IPR018154">
    <property type="entry name" value="TLV/ENV_coat_polyprotein"/>
</dbReference>
<keyword evidence="2" id="KW-1133">Transmembrane helix</keyword>
<sequence length="186" mass="20184">MPPLGVAHAEYQIRRLAGLVENLASSTAAALGNITEELTDMKAVVMQNRLALDIVLAKDGGVCHVIHQECCIYIPDNSGNVRKAIGDMEKVEKGAKEVSDVTDVGGIPGDIAAWFCGWGSWLIEVLVVGIVALITLCVLARVCPSFLTMLMKSIFHRTTKQPCKKMYEGDAREGNPIEMTPIHHDV</sequence>
<keyword evidence="1" id="KW-1015">Disulfide bond</keyword>
<reference evidence="3" key="1">
    <citation type="journal article" date="2022" name="bioRxiv">
        <title>Sequencing and chromosome-scale assembly of the giantPleurodeles waltlgenome.</title>
        <authorList>
            <person name="Brown T."/>
            <person name="Elewa A."/>
            <person name="Iarovenko S."/>
            <person name="Subramanian E."/>
            <person name="Araus A.J."/>
            <person name="Petzold A."/>
            <person name="Susuki M."/>
            <person name="Suzuki K.-i.T."/>
            <person name="Hayashi T."/>
            <person name="Toyoda A."/>
            <person name="Oliveira C."/>
            <person name="Osipova E."/>
            <person name="Leigh N.D."/>
            <person name="Simon A."/>
            <person name="Yun M.H."/>
        </authorList>
    </citation>
    <scope>NUCLEOTIDE SEQUENCE</scope>
    <source>
        <strain evidence="3">20211129_DDA</strain>
        <tissue evidence="3">Liver</tissue>
    </source>
</reference>
<name>A0AAV7NMR2_PLEWA</name>
<accession>A0AAV7NMR2</accession>
<evidence type="ECO:0000256" key="1">
    <source>
        <dbReference type="ARBA" id="ARBA00023157"/>
    </source>
</evidence>
<keyword evidence="2" id="KW-0472">Membrane</keyword>
<dbReference type="Pfam" id="PF00429">
    <property type="entry name" value="TLV_coat"/>
    <property type="match status" value="1"/>
</dbReference>
<protein>
    <recommendedName>
        <fullName evidence="5">Envelope protein</fullName>
    </recommendedName>
</protein>
<comment type="caution">
    <text evidence="3">The sequence shown here is derived from an EMBL/GenBank/DDBJ whole genome shotgun (WGS) entry which is preliminary data.</text>
</comment>
<evidence type="ECO:0000313" key="3">
    <source>
        <dbReference type="EMBL" id="KAJ1116394.1"/>
    </source>
</evidence>